<reference evidence="2" key="1">
    <citation type="submission" date="2022-11" db="UniProtKB">
        <authorList>
            <consortium name="WormBaseParasite"/>
        </authorList>
    </citation>
    <scope>IDENTIFICATION</scope>
</reference>
<dbReference type="Proteomes" id="UP000887576">
    <property type="component" value="Unplaced"/>
</dbReference>
<evidence type="ECO:0000313" key="1">
    <source>
        <dbReference type="Proteomes" id="UP000887576"/>
    </source>
</evidence>
<evidence type="ECO:0000313" key="2">
    <source>
        <dbReference type="WBParaSite" id="JU765_v2.g12717.t1"/>
    </source>
</evidence>
<accession>A0AC34Q3X9</accession>
<name>A0AC34Q3X9_9BILA</name>
<dbReference type="WBParaSite" id="JU765_v2.g12717.t1">
    <property type="protein sequence ID" value="JU765_v2.g12717.t1"/>
    <property type="gene ID" value="JU765_v2.g12717"/>
</dbReference>
<organism evidence="1 2">
    <name type="scientific">Panagrolaimus sp. JU765</name>
    <dbReference type="NCBI Taxonomy" id="591449"/>
    <lineage>
        <taxon>Eukaryota</taxon>
        <taxon>Metazoa</taxon>
        <taxon>Ecdysozoa</taxon>
        <taxon>Nematoda</taxon>
        <taxon>Chromadorea</taxon>
        <taxon>Rhabditida</taxon>
        <taxon>Tylenchina</taxon>
        <taxon>Panagrolaimomorpha</taxon>
        <taxon>Panagrolaimoidea</taxon>
        <taxon>Panagrolaimidae</taxon>
        <taxon>Panagrolaimus</taxon>
    </lineage>
</organism>
<sequence>MPKKRSARFSKSDTSDAPKRGRKPNPLKIDKGKDKSKITDIFTVEKILDKREKNDGSVEYLIKWKGYDDPKDDTWEPADNCKCPKLIQKFEQEYEKQAEGSDSSSSSRPKRSRNPGKATEIPTKRHKSNDEDVVSRDEFEELRSKYDELRDLVTSKYDELIQKIGEIESRLNNNAVVVTETEEIQIQRVVEEEESEGPVVEV</sequence>
<protein>
    <submittedName>
        <fullName evidence="2">Chromo domain-containing protein</fullName>
    </submittedName>
</protein>
<proteinExistence type="predicted"/>